<sequence>MSSRGVGRGKSATNKAVEAAGREKKGCHTINRKRKVVQGGPSVAGYNEDDEWLGEGVATQEESVIQEEEEVSLKSRSFRRTSESIGIEQGDYEGGERRGGGGRVIVEDPIDVDAAVTLAALRKPSVKGIGTALLRSAQEALRPCTGPQRGGASHVGEGAGAGAASRGASHAGEGTREGAAVGVASHVGESARASDVAGVGEDDKALVNRVRQRNMRDGMEAASKLWVDDLRFWNETEGNAIVKLTQEARLHLVAVAQGVQPLPVRRSIVLPHTTIPQHKIEDETKLSAAKESLRVLKVQTITLRVIHAWVFKSASRQRGYQATYRYALNNVATEIARAFWMGEDWRICVRSMVFHTTQDMDMKLPLWFVGAEIEDRHEDDELASYQEASIQRLVGAFTSAVSMAKGVDDRQVSYERLKSIANTMRVMLATTMWLMRMSGDDLRAHYGAWLFVQMTAKPMLVASMHRSFNARRHILQVATVIMEKLVGPPMTLVDRPLYIPDFASCDVKFSHHASLPSPMDAMKLDWLGIGPPDEEEEEKADDEAGGGG</sequence>
<proteinExistence type="predicted"/>
<dbReference type="Gramene" id="GBG70463">
    <property type="protein sequence ID" value="GBG70463"/>
    <property type="gene ID" value="CBR_g6591"/>
</dbReference>
<comment type="caution">
    <text evidence="2">The sequence shown here is derived from an EMBL/GenBank/DDBJ whole genome shotgun (WGS) entry which is preliminary data.</text>
</comment>
<dbReference type="AlphaFoldDB" id="A0A388KKH1"/>
<dbReference type="EMBL" id="BFEA01000131">
    <property type="protein sequence ID" value="GBG70463.1"/>
    <property type="molecule type" value="Genomic_DNA"/>
</dbReference>
<feature type="compositionally biased region" description="Low complexity" evidence="1">
    <location>
        <begin position="150"/>
        <end position="172"/>
    </location>
</feature>
<protein>
    <submittedName>
        <fullName evidence="2">Uncharacterized protein</fullName>
    </submittedName>
</protein>
<evidence type="ECO:0000313" key="2">
    <source>
        <dbReference type="EMBL" id="GBG70463.1"/>
    </source>
</evidence>
<reference evidence="2 3" key="1">
    <citation type="journal article" date="2018" name="Cell">
        <title>The Chara Genome: Secondary Complexity and Implications for Plant Terrestrialization.</title>
        <authorList>
            <person name="Nishiyama T."/>
            <person name="Sakayama H."/>
            <person name="Vries J.D."/>
            <person name="Buschmann H."/>
            <person name="Saint-Marcoux D."/>
            <person name="Ullrich K.K."/>
            <person name="Haas F.B."/>
            <person name="Vanderstraeten L."/>
            <person name="Becker D."/>
            <person name="Lang D."/>
            <person name="Vosolsobe S."/>
            <person name="Rombauts S."/>
            <person name="Wilhelmsson P.K.I."/>
            <person name="Janitza P."/>
            <person name="Kern R."/>
            <person name="Heyl A."/>
            <person name="Rumpler F."/>
            <person name="Villalobos L.I.A.C."/>
            <person name="Clay J.M."/>
            <person name="Skokan R."/>
            <person name="Toyoda A."/>
            <person name="Suzuki Y."/>
            <person name="Kagoshima H."/>
            <person name="Schijlen E."/>
            <person name="Tajeshwar N."/>
            <person name="Catarino B."/>
            <person name="Hetherington A.J."/>
            <person name="Saltykova A."/>
            <person name="Bonnot C."/>
            <person name="Breuninger H."/>
            <person name="Symeonidi A."/>
            <person name="Radhakrishnan G.V."/>
            <person name="Van Nieuwerburgh F."/>
            <person name="Deforce D."/>
            <person name="Chang C."/>
            <person name="Karol K.G."/>
            <person name="Hedrich R."/>
            <person name="Ulvskov P."/>
            <person name="Glockner G."/>
            <person name="Delwiche C.F."/>
            <person name="Petrasek J."/>
            <person name="Van de Peer Y."/>
            <person name="Friml J."/>
            <person name="Beilby M."/>
            <person name="Dolan L."/>
            <person name="Kohara Y."/>
            <person name="Sugano S."/>
            <person name="Fujiyama A."/>
            <person name="Delaux P.-M."/>
            <person name="Quint M."/>
            <person name="TheiBen G."/>
            <person name="Hagemann M."/>
            <person name="Harholt J."/>
            <person name="Dunand C."/>
            <person name="Zachgo S."/>
            <person name="Langdale J."/>
            <person name="Maumus F."/>
            <person name="Straeten D.V.D."/>
            <person name="Gould S.B."/>
            <person name="Rensing S.A."/>
        </authorList>
    </citation>
    <scope>NUCLEOTIDE SEQUENCE [LARGE SCALE GENOMIC DNA]</scope>
    <source>
        <strain evidence="2 3">S276</strain>
    </source>
</reference>
<feature type="compositionally biased region" description="Acidic residues" evidence="1">
    <location>
        <begin position="532"/>
        <end position="548"/>
    </location>
</feature>
<accession>A0A388KKH1</accession>
<organism evidence="2 3">
    <name type="scientific">Chara braunii</name>
    <name type="common">Braun's stonewort</name>
    <dbReference type="NCBI Taxonomy" id="69332"/>
    <lineage>
        <taxon>Eukaryota</taxon>
        <taxon>Viridiplantae</taxon>
        <taxon>Streptophyta</taxon>
        <taxon>Charophyceae</taxon>
        <taxon>Charales</taxon>
        <taxon>Characeae</taxon>
        <taxon>Chara</taxon>
    </lineage>
</organism>
<evidence type="ECO:0000313" key="3">
    <source>
        <dbReference type="Proteomes" id="UP000265515"/>
    </source>
</evidence>
<feature type="compositionally biased region" description="Basic residues" evidence="1">
    <location>
        <begin position="27"/>
        <end position="36"/>
    </location>
</feature>
<feature type="region of interest" description="Disordered" evidence="1">
    <location>
        <begin position="1"/>
        <end position="55"/>
    </location>
</feature>
<keyword evidence="3" id="KW-1185">Reference proteome</keyword>
<feature type="region of interest" description="Disordered" evidence="1">
    <location>
        <begin position="144"/>
        <end position="180"/>
    </location>
</feature>
<gene>
    <name evidence="2" type="ORF">CBR_g6591</name>
</gene>
<feature type="region of interest" description="Disordered" evidence="1">
    <location>
        <begin position="528"/>
        <end position="548"/>
    </location>
</feature>
<name>A0A388KKH1_CHABU</name>
<evidence type="ECO:0000256" key="1">
    <source>
        <dbReference type="SAM" id="MobiDB-lite"/>
    </source>
</evidence>
<dbReference type="Proteomes" id="UP000265515">
    <property type="component" value="Unassembled WGS sequence"/>
</dbReference>